<reference evidence="1 2" key="1">
    <citation type="submission" date="2019-07" db="EMBL/GenBank/DDBJ databases">
        <title>Draft genome for Aliikangiella sp. M105.</title>
        <authorList>
            <person name="Wang G."/>
        </authorList>
    </citation>
    <scope>NUCLEOTIDE SEQUENCE [LARGE SCALE GENOMIC DNA]</scope>
    <source>
        <strain evidence="1 2">M105</strain>
    </source>
</reference>
<evidence type="ECO:0000313" key="2">
    <source>
        <dbReference type="Proteomes" id="UP000315439"/>
    </source>
</evidence>
<evidence type="ECO:0000313" key="1">
    <source>
        <dbReference type="EMBL" id="TQV88674.1"/>
    </source>
</evidence>
<accession>A0A545UGR3</accession>
<protein>
    <submittedName>
        <fullName evidence="1">Uncharacterized protein</fullName>
    </submittedName>
</protein>
<keyword evidence="2" id="KW-1185">Reference proteome</keyword>
<comment type="caution">
    <text evidence="1">The sequence shown here is derived from an EMBL/GenBank/DDBJ whole genome shotgun (WGS) entry which is preliminary data.</text>
</comment>
<proteinExistence type="predicted"/>
<sequence>MLQVEPSSLNAVNKNLGPGKWRLTRLDDNGNEIEMYVFQEEHCARAVRTLFERRGHKQDYYVNEIT</sequence>
<dbReference type="OrthoDB" id="289700at2"/>
<dbReference type="AlphaFoldDB" id="A0A545UGR3"/>
<organism evidence="1 2">
    <name type="scientific">Aliikangiella coralliicola</name>
    <dbReference type="NCBI Taxonomy" id="2592383"/>
    <lineage>
        <taxon>Bacteria</taxon>
        <taxon>Pseudomonadati</taxon>
        <taxon>Pseudomonadota</taxon>
        <taxon>Gammaproteobacteria</taxon>
        <taxon>Oceanospirillales</taxon>
        <taxon>Pleioneaceae</taxon>
        <taxon>Aliikangiella</taxon>
    </lineage>
</organism>
<name>A0A545UGR3_9GAMM</name>
<dbReference type="Proteomes" id="UP000315439">
    <property type="component" value="Unassembled WGS sequence"/>
</dbReference>
<gene>
    <name evidence="1" type="ORF">FLL46_07165</name>
</gene>
<dbReference type="EMBL" id="VIKS01000004">
    <property type="protein sequence ID" value="TQV88674.1"/>
    <property type="molecule type" value="Genomic_DNA"/>
</dbReference>